<dbReference type="SUPFAM" id="SSF48371">
    <property type="entry name" value="ARM repeat"/>
    <property type="match status" value="1"/>
</dbReference>
<gene>
    <name evidence="1" type="ORF">AB1207_22410</name>
</gene>
<reference evidence="1 2" key="1">
    <citation type="submission" date="2024-07" db="EMBL/GenBank/DDBJ databases">
        <authorList>
            <person name="Thanompreechachai J."/>
            <person name="Duangmal K."/>
        </authorList>
    </citation>
    <scope>NUCLEOTIDE SEQUENCE [LARGE SCALE GENOMIC DNA]</scope>
    <source>
        <strain evidence="1 2">KCTC 19886</strain>
    </source>
</reference>
<organism evidence="1 2">
    <name type="scientific">Kineococcus endophyticus</name>
    <dbReference type="NCBI Taxonomy" id="1181883"/>
    <lineage>
        <taxon>Bacteria</taxon>
        <taxon>Bacillati</taxon>
        <taxon>Actinomycetota</taxon>
        <taxon>Actinomycetes</taxon>
        <taxon>Kineosporiales</taxon>
        <taxon>Kineosporiaceae</taxon>
        <taxon>Kineococcus</taxon>
    </lineage>
</organism>
<protein>
    <recommendedName>
        <fullName evidence="3">HEAT repeat protein</fullName>
    </recommendedName>
</protein>
<name>A0ABV3PCY0_9ACTN</name>
<accession>A0ABV3PCY0</accession>
<evidence type="ECO:0000313" key="2">
    <source>
        <dbReference type="Proteomes" id="UP001555826"/>
    </source>
</evidence>
<evidence type="ECO:0008006" key="3">
    <source>
        <dbReference type="Google" id="ProtNLM"/>
    </source>
</evidence>
<sequence>MRNEAATNTAATARVHEAALNDAPNDVGRNVAQLGDRLSAATVQLILGHPAVVLRADLAETTVEPIVLMQLASDPSPRVRASAAANAGTARFFRKEALSPVTAALLEQLCQDPRSEVRSVVAKSSDLPTDLVRRLAQDSSAVVRWWTLVHHPDDEVIARQLLDDSDPTNAAQAAANLRALGRS</sequence>
<dbReference type="EMBL" id="JBFNQN010000018">
    <property type="protein sequence ID" value="MEW9267504.1"/>
    <property type="molecule type" value="Genomic_DNA"/>
</dbReference>
<comment type="caution">
    <text evidence="1">The sequence shown here is derived from an EMBL/GenBank/DDBJ whole genome shotgun (WGS) entry which is preliminary data.</text>
</comment>
<proteinExistence type="predicted"/>
<dbReference type="Gene3D" id="1.25.10.10">
    <property type="entry name" value="Leucine-rich Repeat Variant"/>
    <property type="match status" value="1"/>
</dbReference>
<evidence type="ECO:0000313" key="1">
    <source>
        <dbReference type="EMBL" id="MEW9267504.1"/>
    </source>
</evidence>
<dbReference type="Proteomes" id="UP001555826">
    <property type="component" value="Unassembled WGS sequence"/>
</dbReference>
<keyword evidence="2" id="KW-1185">Reference proteome</keyword>
<dbReference type="InterPro" id="IPR016024">
    <property type="entry name" value="ARM-type_fold"/>
</dbReference>
<dbReference type="InterPro" id="IPR011989">
    <property type="entry name" value="ARM-like"/>
</dbReference>
<dbReference type="RefSeq" id="WP_367640877.1">
    <property type="nucleotide sequence ID" value="NZ_JBFNQN010000018.1"/>
</dbReference>